<comment type="pathway">
    <text evidence="1">Porphyrin-containing compound metabolism; protoporphyrin-IX biosynthesis; protoporphyrinogen-IX from coproporphyrinogen-III (O2 route): step 1/1.</text>
</comment>
<dbReference type="InterPro" id="IPR001260">
    <property type="entry name" value="Coprogen_oxidase_aer"/>
</dbReference>
<dbReference type="PANTHER" id="PTHR10755:SF0">
    <property type="entry name" value="OXYGEN-DEPENDENT COPROPORPHYRINOGEN-III OXIDASE, MITOCHONDRIAL"/>
    <property type="match status" value="1"/>
</dbReference>
<sequence>MSDADSSQDSPTSQVSAEGVGAVSERQHRATEWFAELRNRICAAFETLEDELSGETAERMGDIPPGRFQRTSWTRSDDSVDDPGGGTMAVMHGRVFEKVGVNISVVSGNFSPEFATQIPGASEAPRFWAAGISLVAHMWNPHAPAVHMNTRHIVTTQSWFGGGADLNPALVKDDDTRDFHKALEDCCNRHAVADHERYKAWADEYFFNKHRGEARGVGGIFYDYLNSGDWEADFAFTQDVGTTFLDIFPRLVRRRMHEPWSDDDRRQQLIHRGRYAEFNLVYDRGTQFGLKTGGNPEAILMSLPPMASWP</sequence>
<comment type="similarity">
    <text evidence="2">Belongs to the aerobic coproporphyrinogen-III oxidase family.</text>
</comment>
<comment type="caution">
    <text evidence="9">The sequence shown here is derived from an EMBL/GenBank/DDBJ whole genome shotgun (WGS) entry which is preliminary data.</text>
</comment>
<dbReference type="SUPFAM" id="SSF102886">
    <property type="entry name" value="Coproporphyrinogen III oxidase"/>
    <property type="match status" value="1"/>
</dbReference>
<dbReference type="EMBL" id="NRRE01000023">
    <property type="protein sequence ID" value="MBK1697334.1"/>
    <property type="molecule type" value="Genomic_DNA"/>
</dbReference>
<dbReference type="GO" id="GO:0005737">
    <property type="term" value="C:cytoplasm"/>
    <property type="evidence" value="ECO:0007669"/>
    <property type="project" value="TreeGrafter"/>
</dbReference>
<reference evidence="9" key="1">
    <citation type="submission" date="2017-08" db="EMBL/GenBank/DDBJ databases">
        <authorList>
            <person name="Imhoff J.F."/>
            <person name="Rahn T."/>
            <person name="Kuenzel S."/>
            <person name="Neulinger S.C."/>
        </authorList>
    </citation>
    <scope>NUCLEOTIDE SEQUENCE</scope>
    <source>
        <strain evidence="9">DSM 9154</strain>
    </source>
</reference>
<dbReference type="Proteomes" id="UP000778970">
    <property type="component" value="Unassembled WGS sequence"/>
</dbReference>
<keyword evidence="5" id="KW-0560">Oxidoreductase</keyword>
<feature type="region of interest" description="Disordered" evidence="8">
    <location>
        <begin position="1"/>
        <end position="25"/>
    </location>
</feature>
<evidence type="ECO:0000256" key="7">
    <source>
        <dbReference type="ARBA" id="ARBA00023244"/>
    </source>
</evidence>
<dbReference type="PANTHER" id="PTHR10755">
    <property type="entry name" value="COPROPORPHYRINOGEN III OXIDASE, MITOCHONDRIAL"/>
    <property type="match status" value="1"/>
</dbReference>
<name>A0A934V0D8_9PROT</name>
<evidence type="ECO:0000313" key="9">
    <source>
        <dbReference type="EMBL" id="MBK1697334.1"/>
    </source>
</evidence>
<evidence type="ECO:0000256" key="4">
    <source>
        <dbReference type="ARBA" id="ARBA00012869"/>
    </source>
</evidence>
<organism evidence="9 10">
    <name type="scientific">Rhodovibrio salinarum</name>
    <dbReference type="NCBI Taxonomy" id="1087"/>
    <lineage>
        <taxon>Bacteria</taxon>
        <taxon>Pseudomonadati</taxon>
        <taxon>Pseudomonadota</taxon>
        <taxon>Alphaproteobacteria</taxon>
        <taxon>Rhodospirillales</taxon>
        <taxon>Rhodovibrionaceae</taxon>
        <taxon>Rhodovibrio</taxon>
    </lineage>
</organism>
<dbReference type="Pfam" id="PF01218">
    <property type="entry name" value="Coprogen_oxidas"/>
    <property type="match status" value="1"/>
</dbReference>
<evidence type="ECO:0000256" key="3">
    <source>
        <dbReference type="ARBA" id="ARBA00011738"/>
    </source>
</evidence>
<evidence type="ECO:0000313" key="10">
    <source>
        <dbReference type="Proteomes" id="UP000778970"/>
    </source>
</evidence>
<dbReference type="GO" id="GO:0004109">
    <property type="term" value="F:coproporphyrinogen oxidase activity"/>
    <property type="evidence" value="ECO:0007669"/>
    <property type="project" value="UniProtKB-EC"/>
</dbReference>
<feature type="region of interest" description="Disordered" evidence="8">
    <location>
        <begin position="53"/>
        <end position="83"/>
    </location>
</feature>
<gene>
    <name evidence="9" type="ORF">CKO21_08745</name>
</gene>
<dbReference type="GO" id="GO:0006782">
    <property type="term" value="P:protoporphyrinogen IX biosynthetic process"/>
    <property type="evidence" value="ECO:0007669"/>
    <property type="project" value="TreeGrafter"/>
</dbReference>
<comment type="subunit">
    <text evidence="3">Homodimer.</text>
</comment>
<dbReference type="NCBIfam" id="NF003727">
    <property type="entry name" value="PRK05330.1"/>
    <property type="match status" value="1"/>
</dbReference>
<dbReference type="RefSeq" id="WP_027287856.1">
    <property type="nucleotide sequence ID" value="NZ_NRRE01000023.1"/>
</dbReference>
<evidence type="ECO:0000256" key="8">
    <source>
        <dbReference type="SAM" id="MobiDB-lite"/>
    </source>
</evidence>
<dbReference type="PRINTS" id="PR00073">
    <property type="entry name" value="COPRGNOXDASE"/>
</dbReference>
<feature type="compositionally biased region" description="Polar residues" evidence="8">
    <location>
        <begin position="1"/>
        <end position="16"/>
    </location>
</feature>
<keyword evidence="6" id="KW-0350">Heme biosynthesis</keyword>
<evidence type="ECO:0000256" key="1">
    <source>
        <dbReference type="ARBA" id="ARBA00005168"/>
    </source>
</evidence>
<evidence type="ECO:0000256" key="2">
    <source>
        <dbReference type="ARBA" id="ARBA00010644"/>
    </source>
</evidence>
<keyword evidence="7" id="KW-0627">Porphyrin biosynthesis</keyword>
<accession>A0A934V0D8</accession>
<evidence type="ECO:0000256" key="6">
    <source>
        <dbReference type="ARBA" id="ARBA00023133"/>
    </source>
</evidence>
<dbReference type="EC" id="1.3.3.3" evidence="4"/>
<dbReference type="Gene3D" id="3.40.1500.10">
    <property type="entry name" value="Coproporphyrinogen III oxidase, aerobic"/>
    <property type="match status" value="1"/>
</dbReference>
<evidence type="ECO:0000256" key="5">
    <source>
        <dbReference type="ARBA" id="ARBA00023002"/>
    </source>
</evidence>
<proteinExistence type="inferred from homology"/>
<dbReference type="InterPro" id="IPR036406">
    <property type="entry name" value="Coprogen_oxidase_aer_sf"/>
</dbReference>
<dbReference type="PIRSF" id="PIRSF000166">
    <property type="entry name" value="Coproporphyri_ox"/>
    <property type="match status" value="1"/>
</dbReference>
<reference evidence="9" key="2">
    <citation type="journal article" date="2020" name="Microorganisms">
        <title>Osmotic Adaptation and Compatible Solute Biosynthesis of Phototrophic Bacteria as Revealed from Genome Analyses.</title>
        <authorList>
            <person name="Imhoff J.F."/>
            <person name="Rahn T."/>
            <person name="Kunzel S."/>
            <person name="Keller A."/>
            <person name="Neulinger S.C."/>
        </authorList>
    </citation>
    <scope>NUCLEOTIDE SEQUENCE</scope>
    <source>
        <strain evidence="9">DSM 9154</strain>
    </source>
</reference>
<keyword evidence="10" id="KW-1185">Reference proteome</keyword>
<dbReference type="AlphaFoldDB" id="A0A934V0D8"/>
<protein>
    <recommendedName>
        <fullName evidence="4">coproporphyrinogen oxidase</fullName>
        <ecNumber evidence="4">1.3.3.3</ecNumber>
    </recommendedName>
</protein>